<protein>
    <submittedName>
        <fullName evidence="1">Uncharacterized protein</fullName>
    </submittedName>
</protein>
<reference evidence="1 2" key="2">
    <citation type="journal article" date="2017" name="Front. Plant Sci.">
        <title>Gene Classification and Mining of Molecular Markers Useful in Red Clover (Trifolium pratense) Breeding.</title>
        <authorList>
            <person name="Istvanek J."/>
            <person name="Dluhosova J."/>
            <person name="Dluhos P."/>
            <person name="Patkova L."/>
            <person name="Nedelnik J."/>
            <person name="Repkova J."/>
        </authorList>
    </citation>
    <scope>NUCLEOTIDE SEQUENCE [LARGE SCALE GENOMIC DNA]</scope>
    <source>
        <strain evidence="2">cv. Tatra</strain>
        <tissue evidence="1">Young leaves</tissue>
    </source>
</reference>
<evidence type="ECO:0000313" key="2">
    <source>
        <dbReference type="Proteomes" id="UP000236291"/>
    </source>
</evidence>
<organism evidence="1 2">
    <name type="scientific">Trifolium pratense</name>
    <name type="common">Red clover</name>
    <dbReference type="NCBI Taxonomy" id="57577"/>
    <lineage>
        <taxon>Eukaryota</taxon>
        <taxon>Viridiplantae</taxon>
        <taxon>Streptophyta</taxon>
        <taxon>Embryophyta</taxon>
        <taxon>Tracheophyta</taxon>
        <taxon>Spermatophyta</taxon>
        <taxon>Magnoliopsida</taxon>
        <taxon>eudicotyledons</taxon>
        <taxon>Gunneridae</taxon>
        <taxon>Pentapetalae</taxon>
        <taxon>rosids</taxon>
        <taxon>fabids</taxon>
        <taxon>Fabales</taxon>
        <taxon>Fabaceae</taxon>
        <taxon>Papilionoideae</taxon>
        <taxon>50 kb inversion clade</taxon>
        <taxon>NPAAA clade</taxon>
        <taxon>Hologalegina</taxon>
        <taxon>IRL clade</taxon>
        <taxon>Trifolieae</taxon>
        <taxon>Trifolium</taxon>
    </lineage>
</organism>
<feature type="non-terminal residue" evidence="1">
    <location>
        <position position="1"/>
    </location>
</feature>
<name>A0A2K3KLE5_TRIPR</name>
<evidence type="ECO:0000313" key="1">
    <source>
        <dbReference type="EMBL" id="PNX67082.1"/>
    </source>
</evidence>
<accession>A0A2K3KLE5</accession>
<dbReference type="EMBL" id="ASHM01203551">
    <property type="protein sequence ID" value="PNX67082.1"/>
    <property type="molecule type" value="Genomic_DNA"/>
</dbReference>
<dbReference type="Proteomes" id="UP000236291">
    <property type="component" value="Unassembled WGS sequence"/>
</dbReference>
<dbReference type="AlphaFoldDB" id="A0A2K3KLE5"/>
<reference evidence="1 2" key="1">
    <citation type="journal article" date="2014" name="Am. J. Bot.">
        <title>Genome assembly and annotation for red clover (Trifolium pratense; Fabaceae).</title>
        <authorList>
            <person name="Istvanek J."/>
            <person name="Jaros M."/>
            <person name="Krenek A."/>
            <person name="Repkova J."/>
        </authorList>
    </citation>
    <scope>NUCLEOTIDE SEQUENCE [LARGE SCALE GENOMIC DNA]</scope>
    <source>
        <strain evidence="2">cv. Tatra</strain>
        <tissue evidence="1">Young leaves</tissue>
    </source>
</reference>
<comment type="caution">
    <text evidence="1">The sequence shown here is derived from an EMBL/GenBank/DDBJ whole genome shotgun (WGS) entry which is preliminary data.</text>
</comment>
<sequence length="36" mass="3977">GTGMEAKTLPQALWGGDWGRSIRLRGFPELNPSIYT</sequence>
<proteinExistence type="predicted"/>
<gene>
    <name evidence="1" type="ORF">L195_g063354</name>
</gene>